<proteinExistence type="predicted"/>
<sequence>MDNPTEENQQQETGIRRWTLMFRNYGSVNRGYTSLGFIEVPCYFENQSDLEIRLNDAADSFRDGLELEDSDSSC</sequence>
<comment type="caution">
    <text evidence="1">The sequence shown here is derived from an EMBL/GenBank/DDBJ whole genome shotgun (WGS) entry which is preliminary data.</text>
</comment>
<reference evidence="1" key="1">
    <citation type="submission" date="2022-01" db="EMBL/GenBank/DDBJ databases">
        <title>Genome Sequence Resource for Two Populations of Ditylenchus destructor, the Migratory Endoparasitic Phytonematode.</title>
        <authorList>
            <person name="Zhang H."/>
            <person name="Lin R."/>
            <person name="Xie B."/>
        </authorList>
    </citation>
    <scope>NUCLEOTIDE SEQUENCE</scope>
    <source>
        <strain evidence="1">BazhouSP</strain>
    </source>
</reference>
<dbReference type="Proteomes" id="UP001201812">
    <property type="component" value="Unassembled WGS sequence"/>
</dbReference>
<dbReference type="EMBL" id="JAKKPZ010000026">
    <property type="protein sequence ID" value="KAI1710339.1"/>
    <property type="molecule type" value="Genomic_DNA"/>
</dbReference>
<dbReference type="AlphaFoldDB" id="A0AAD4N023"/>
<gene>
    <name evidence="1" type="ORF">DdX_10697</name>
</gene>
<organism evidence="1 2">
    <name type="scientific">Ditylenchus destructor</name>
    <dbReference type="NCBI Taxonomy" id="166010"/>
    <lineage>
        <taxon>Eukaryota</taxon>
        <taxon>Metazoa</taxon>
        <taxon>Ecdysozoa</taxon>
        <taxon>Nematoda</taxon>
        <taxon>Chromadorea</taxon>
        <taxon>Rhabditida</taxon>
        <taxon>Tylenchina</taxon>
        <taxon>Tylenchomorpha</taxon>
        <taxon>Sphaerularioidea</taxon>
        <taxon>Anguinidae</taxon>
        <taxon>Anguininae</taxon>
        <taxon>Ditylenchus</taxon>
    </lineage>
</organism>
<evidence type="ECO:0000313" key="2">
    <source>
        <dbReference type="Proteomes" id="UP001201812"/>
    </source>
</evidence>
<keyword evidence="2" id="KW-1185">Reference proteome</keyword>
<name>A0AAD4N023_9BILA</name>
<protein>
    <submittedName>
        <fullName evidence="1">Uncharacterized protein</fullName>
    </submittedName>
</protein>
<accession>A0AAD4N023</accession>
<evidence type="ECO:0000313" key="1">
    <source>
        <dbReference type="EMBL" id="KAI1710339.1"/>
    </source>
</evidence>